<feature type="compositionally biased region" description="Low complexity" evidence="1">
    <location>
        <begin position="1"/>
        <end position="19"/>
    </location>
</feature>
<sequence length="345" mass="40027">MNITSSSSSSTSSSTSSSSFHLSSNIQLTKFFKEKAIKEIRENSLHITAHLISIKRWLYSMPHLSCIDDDRIFLTFLRQAKYNHSEAQIRLDNFITLRTSPESPVINWYDRSTITNVILEEYLKMGVHCPIGFLHDGTFLFMVRIGHWNNSRISTENLLKFLMIQLDRILEDPRVQICGLRVFIDFTGASPTLLEAINPKKTIKDLSKILQEAYPFRMKGIIYYNEPPIMEVLFKLLSIWLKPKVKDRFIRVKNNIKKAYEKVPGLQAVLPTEYGGQNRSIKDILIEQNADFKEYFVKGDVLWKNMSVNERKRPESAKRLMCEYKEVDDSAMRTTGTFIQLPVND</sequence>
<feature type="domain" description="CRAL-TRIO" evidence="2">
    <location>
        <begin position="115"/>
        <end position="282"/>
    </location>
</feature>
<dbReference type="PANTHER" id="PTHR10174">
    <property type="entry name" value="ALPHA-TOCOPHEROL TRANSFER PROTEIN-RELATED"/>
    <property type="match status" value="1"/>
</dbReference>
<dbReference type="GO" id="GO:0016020">
    <property type="term" value="C:membrane"/>
    <property type="evidence" value="ECO:0007669"/>
    <property type="project" value="TreeGrafter"/>
</dbReference>
<dbReference type="Gene3D" id="1.10.8.20">
    <property type="entry name" value="N-terminal domain of phosphatidylinositol transfer protein sec14p"/>
    <property type="match status" value="1"/>
</dbReference>
<dbReference type="SMART" id="SM00516">
    <property type="entry name" value="SEC14"/>
    <property type="match status" value="1"/>
</dbReference>
<dbReference type="Proteomes" id="UP001292079">
    <property type="component" value="Unassembled WGS sequence"/>
</dbReference>
<dbReference type="AlphaFoldDB" id="A0AAE1ZCF7"/>
<name>A0AAE1ZCF7_SCHME</name>
<organism evidence="3 4">
    <name type="scientific">Schistosoma mekongi</name>
    <name type="common">Parasitic worm</name>
    <dbReference type="NCBI Taxonomy" id="38744"/>
    <lineage>
        <taxon>Eukaryota</taxon>
        <taxon>Metazoa</taxon>
        <taxon>Spiralia</taxon>
        <taxon>Lophotrochozoa</taxon>
        <taxon>Platyhelminthes</taxon>
        <taxon>Trematoda</taxon>
        <taxon>Digenea</taxon>
        <taxon>Strigeidida</taxon>
        <taxon>Schistosomatoidea</taxon>
        <taxon>Schistosomatidae</taxon>
        <taxon>Schistosoma</taxon>
    </lineage>
</organism>
<reference evidence="3" key="2">
    <citation type="journal article" date="2023" name="Infect Dis Poverty">
        <title>Chromosome-scale genome of the human blood fluke Schistosoma mekongi and its implications for public health.</title>
        <authorList>
            <person name="Zhou M."/>
            <person name="Xu L."/>
            <person name="Xu D."/>
            <person name="Chen W."/>
            <person name="Khan J."/>
            <person name="Hu Y."/>
            <person name="Huang H."/>
            <person name="Wei H."/>
            <person name="Zhang Y."/>
            <person name="Chusongsang P."/>
            <person name="Tanasarnprasert K."/>
            <person name="Hu X."/>
            <person name="Limpanont Y."/>
            <person name="Lv Z."/>
        </authorList>
    </citation>
    <scope>NUCLEOTIDE SEQUENCE</scope>
    <source>
        <strain evidence="3">LV_2022a</strain>
    </source>
</reference>
<dbReference type="PROSITE" id="PS50191">
    <property type="entry name" value="CRAL_TRIO"/>
    <property type="match status" value="1"/>
</dbReference>
<dbReference type="GO" id="GO:1902936">
    <property type="term" value="F:phosphatidylinositol bisphosphate binding"/>
    <property type="evidence" value="ECO:0007669"/>
    <property type="project" value="TreeGrafter"/>
</dbReference>
<dbReference type="InterPro" id="IPR036865">
    <property type="entry name" value="CRAL-TRIO_dom_sf"/>
</dbReference>
<dbReference type="CDD" id="cd00170">
    <property type="entry name" value="SEC14"/>
    <property type="match status" value="1"/>
</dbReference>
<gene>
    <name evidence="3" type="ORF">MN116_006369</name>
</gene>
<proteinExistence type="predicted"/>
<dbReference type="PRINTS" id="PR00180">
    <property type="entry name" value="CRETINALDHBP"/>
</dbReference>
<dbReference type="PANTHER" id="PTHR10174:SF130">
    <property type="entry name" value="ALPHA-TOCOPHEROL TRANSFER PROTEIN-LIKE"/>
    <property type="match status" value="1"/>
</dbReference>
<dbReference type="InterPro" id="IPR036273">
    <property type="entry name" value="CRAL/TRIO_N_dom_sf"/>
</dbReference>
<evidence type="ECO:0000256" key="1">
    <source>
        <dbReference type="SAM" id="MobiDB-lite"/>
    </source>
</evidence>
<comment type="caution">
    <text evidence="3">The sequence shown here is derived from an EMBL/GenBank/DDBJ whole genome shotgun (WGS) entry which is preliminary data.</text>
</comment>
<dbReference type="InterPro" id="IPR001251">
    <property type="entry name" value="CRAL-TRIO_dom"/>
</dbReference>
<dbReference type="SUPFAM" id="SSF52087">
    <property type="entry name" value="CRAL/TRIO domain"/>
    <property type="match status" value="1"/>
</dbReference>
<protein>
    <recommendedName>
        <fullName evidence="2">CRAL-TRIO domain-containing protein</fullName>
    </recommendedName>
</protein>
<reference evidence="3" key="1">
    <citation type="submission" date="2022-04" db="EMBL/GenBank/DDBJ databases">
        <authorList>
            <person name="Xu L."/>
            <person name="Lv Z."/>
        </authorList>
    </citation>
    <scope>NUCLEOTIDE SEQUENCE</scope>
    <source>
        <strain evidence="3">LV_2022a</strain>
    </source>
</reference>
<dbReference type="EMBL" id="JALJAT010000004">
    <property type="protein sequence ID" value="KAK4470854.1"/>
    <property type="molecule type" value="Genomic_DNA"/>
</dbReference>
<accession>A0AAE1ZCF7</accession>
<evidence type="ECO:0000313" key="3">
    <source>
        <dbReference type="EMBL" id="KAK4470854.1"/>
    </source>
</evidence>
<keyword evidence="4" id="KW-1185">Reference proteome</keyword>
<dbReference type="Gene3D" id="3.40.525.10">
    <property type="entry name" value="CRAL-TRIO lipid binding domain"/>
    <property type="match status" value="1"/>
</dbReference>
<evidence type="ECO:0000259" key="2">
    <source>
        <dbReference type="PROSITE" id="PS50191"/>
    </source>
</evidence>
<dbReference type="SUPFAM" id="SSF46938">
    <property type="entry name" value="CRAL/TRIO N-terminal domain"/>
    <property type="match status" value="1"/>
</dbReference>
<dbReference type="Pfam" id="PF00650">
    <property type="entry name" value="CRAL_TRIO"/>
    <property type="match status" value="1"/>
</dbReference>
<evidence type="ECO:0000313" key="4">
    <source>
        <dbReference type="Proteomes" id="UP001292079"/>
    </source>
</evidence>
<feature type="region of interest" description="Disordered" evidence="1">
    <location>
        <begin position="1"/>
        <end position="20"/>
    </location>
</feature>